<evidence type="ECO:0000313" key="2">
    <source>
        <dbReference type="EMBL" id="CAD8158105.1"/>
    </source>
</evidence>
<evidence type="ECO:0000313" key="3">
    <source>
        <dbReference type="Proteomes" id="UP000683925"/>
    </source>
</evidence>
<dbReference type="Proteomes" id="UP000683925">
    <property type="component" value="Unassembled WGS sequence"/>
</dbReference>
<name>A0A8S1TYZ8_PAROT</name>
<proteinExistence type="predicted"/>
<feature type="coiled-coil region" evidence="1">
    <location>
        <begin position="504"/>
        <end position="617"/>
    </location>
</feature>
<sequence length="975" mass="116890">MDEKAMKLCTKHNLEIVLVDLEAKIVQGTRFLCLKCIIEKMNLTKIKQIDETNHLIQEMNKSEINRKIEDNNKRLKIFNTLESQLRELKQNLDSVFDEIFNNIRSKQSQIVSDKTNIQQQSITLTFEEDIERLSQFQECYISEQVIHFTESDQKFIEQIQMQLKQILNSDQYNDSFIFIDSYIVKDDQNSEENYEITKSLNYKTPALKLLCEEHKKEIIMFNLDMKTNSQPKKMACIKCLQQYPAQYTPLEDASILWSQYQMRNETNVNEIQKSRNQISSKILQVIQEFKLQQDQVCDELIQTLRNQQQPIGKEQQNQKQINVKSIYQLTQNQILAVIDQLSQNDKKESSQDHKMKLEKIDKIFYSDLYSRLEHQIQQSQIHLQKFNSIVNNNNNQLINQVENLFQLNQQKDKFHNEVSVDIFYICEKIRFFIDQIFAFEFQQNVMVETINQYLKIQGEIADLQLILTNKLEKSQEFNEIFQQFNQQSENFKQNYIRFQYFLDIDKTSNQLAQMKEKEIKLQKHIELLDYQMKKEIELSIQSKDEENKKLREIIESIQMEKLELINKYDSYQKKQKESQEQINKEIVEQKIVLEKQNKEKEENIRKLNETIESIGKQNTYLSIKLNNPVYLQLCQIVVIHQNFYFYSHLNTRNNQLFLKSTSIQIVRSHKMENKLKMVHIVFVIKQFQKLESHHLHSKSFHQLLNAILELGLRRLLKRIIIMKTSVLDMGIEMLNSRSYTINSCKYCFSHHDTARDAKVLSFEFSINDIILIEVDIQNKIIKWTKANTNQSLTLNIDTTYDLYPCLWVQQSSGYGNKNENILVQNCYIKFLQYKLDQLLMIWFNYYSYQCYSDQDLKELCRLIQYDPVGHMQIYNEENIIKYMFDKSKYKAKFIRLHLSQLLELFTAVLKKIMEMEFKKIEYLYLDENRIWLEFESNSPKLSILQVKIQYFLSLQDINDFQILQDFKSENYLQQK</sequence>
<comment type="caution">
    <text evidence="2">The sequence shown here is derived from an EMBL/GenBank/DDBJ whole genome shotgun (WGS) entry which is preliminary data.</text>
</comment>
<dbReference type="AlphaFoldDB" id="A0A8S1TYZ8"/>
<protein>
    <submittedName>
        <fullName evidence="2">Uncharacterized protein</fullName>
    </submittedName>
</protein>
<keyword evidence="3" id="KW-1185">Reference proteome</keyword>
<gene>
    <name evidence="2" type="ORF">POCTA_138.1.T0350016</name>
</gene>
<organism evidence="2 3">
    <name type="scientific">Paramecium octaurelia</name>
    <dbReference type="NCBI Taxonomy" id="43137"/>
    <lineage>
        <taxon>Eukaryota</taxon>
        <taxon>Sar</taxon>
        <taxon>Alveolata</taxon>
        <taxon>Ciliophora</taxon>
        <taxon>Intramacronucleata</taxon>
        <taxon>Oligohymenophorea</taxon>
        <taxon>Peniculida</taxon>
        <taxon>Parameciidae</taxon>
        <taxon>Paramecium</taxon>
    </lineage>
</organism>
<evidence type="ECO:0000256" key="1">
    <source>
        <dbReference type="SAM" id="Coils"/>
    </source>
</evidence>
<reference evidence="2" key="1">
    <citation type="submission" date="2021-01" db="EMBL/GenBank/DDBJ databases">
        <authorList>
            <consortium name="Genoscope - CEA"/>
            <person name="William W."/>
        </authorList>
    </citation>
    <scope>NUCLEOTIDE SEQUENCE</scope>
</reference>
<dbReference type="EMBL" id="CAJJDP010000035">
    <property type="protein sequence ID" value="CAD8158105.1"/>
    <property type="molecule type" value="Genomic_DNA"/>
</dbReference>
<keyword evidence="1" id="KW-0175">Coiled coil</keyword>
<accession>A0A8S1TYZ8</accession>